<sequence>MIKGEKCREHFKFAKSDIVLSRYSFGNISGSLLLECDVVPLYTPCLAFF</sequence>
<dbReference type="EMBL" id="ASJR01000014">
    <property type="protein sequence ID" value="ERP31344.1"/>
    <property type="molecule type" value="Genomic_DNA"/>
</dbReference>
<evidence type="ECO:0000313" key="1">
    <source>
        <dbReference type="EMBL" id="ERP31344.1"/>
    </source>
</evidence>
<dbReference type="Proteomes" id="UP000017148">
    <property type="component" value="Unassembled WGS sequence"/>
</dbReference>
<accession>U7D4D3</accession>
<evidence type="ECO:0000313" key="2">
    <source>
        <dbReference type="Proteomes" id="UP000017148"/>
    </source>
</evidence>
<dbReference type="AlphaFoldDB" id="U7D4D3"/>
<keyword evidence="2" id="KW-1185">Reference proteome</keyword>
<organism evidence="1 2">
    <name type="scientific">Chitinivibrio alkaliphilus ACht1</name>
    <dbReference type="NCBI Taxonomy" id="1313304"/>
    <lineage>
        <taxon>Bacteria</taxon>
        <taxon>Pseudomonadati</taxon>
        <taxon>Fibrobacterota</taxon>
        <taxon>Chitinivibrionia</taxon>
        <taxon>Chitinivibrionales</taxon>
        <taxon>Chitinivibrionaceae</taxon>
        <taxon>Chitinivibrio</taxon>
    </lineage>
</organism>
<protein>
    <submittedName>
        <fullName evidence="1">Uncharacterized protein</fullName>
    </submittedName>
</protein>
<gene>
    <name evidence="1" type="ORF">CALK_1689</name>
</gene>
<reference evidence="1 2" key="1">
    <citation type="journal article" date="2013" name="Environ. Microbiol.">
        <title>Genome analysis of Chitinivibrio alkaliphilus gen. nov., sp. nov., a novel extremely haloalkaliphilic anaerobic chitinolytic bacterium from the candidate phylum Termite Group 3.</title>
        <authorList>
            <person name="Sorokin D.Y."/>
            <person name="Gumerov V.M."/>
            <person name="Rakitin A.L."/>
            <person name="Beletsky A.V."/>
            <person name="Damste J.S."/>
            <person name="Muyzer G."/>
            <person name="Mardanov A.V."/>
            <person name="Ravin N.V."/>
        </authorList>
    </citation>
    <scope>NUCLEOTIDE SEQUENCE [LARGE SCALE GENOMIC DNA]</scope>
    <source>
        <strain evidence="1 2">ACht1</strain>
    </source>
</reference>
<comment type="caution">
    <text evidence="1">The sequence shown here is derived from an EMBL/GenBank/DDBJ whole genome shotgun (WGS) entry which is preliminary data.</text>
</comment>
<proteinExistence type="predicted"/>
<name>U7D4D3_9BACT</name>